<gene>
    <name evidence="6" type="ORF">HNQ01_000964</name>
</gene>
<dbReference type="InterPro" id="IPR008638">
    <property type="entry name" value="FhaB/CdiA-like_TPS"/>
</dbReference>
<organism evidence="6 7">
    <name type="scientific">Sphaerotilus uruguayifluvii</name>
    <dbReference type="NCBI Taxonomy" id="2735897"/>
    <lineage>
        <taxon>Bacteria</taxon>
        <taxon>Pseudomonadati</taxon>
        <taxon>Pseudomonadota</taxon>
        <taxon>Betaproteobacteria</taxon>
        <taxon>Burkholderiales</taxon>
        <taxon>Sphaerotilaceae</taxon>
        <taxon>Sphaerotilus</taxon>
    </lineage>
</organism>
<keyword evidence="2" id="KW-0964">Secreted</keyword>
<evidence type="ECO:0000256" key="2">
    <source>
        <dbReference type="ARBA" id="ARBA00022525"/>
    </source>
</evidence>
<dbReference type="SMART" id="SM00912">
    <property type="entry name" value="Haemagg_act"/>
    <property type="match status" value="1"/>
</dbReference>
<evidence type="ECO:0000256" key="4">
    <source>
        <dbReference type="SAM" id="MobiDB-lite"/>
    </source>
</evidence>
<dbReference type="Proteomes" id="UP001516061">
    <property type="component" value="Unassembled WGS sequence"/>
</dbReference>
<dbReference type="PANTHER" id="PTHR12338">
    <property type="entry name" value="AUTOTRANSPORTER"/>
    <property type="match status" value="1"/>
</dbReference>
<dbReference type="InterPro" id="IPR050909">
    <property type="entry name" value="Bact_Autotransporter_VF"/>
</dbReference>
<evidence type="ECO:0000313" key="7">
    <source>
        <dbReference type="Proteomes" id="UP001516061"/>
    </source>
</evidence>
<dbReference type="EMBL" id="JABSNM010000003">
    <property type="protein sequence ID" value="NRT55254.1"/>
    <property type="molecule type" value="Genomic_DNA"/>
</dbReference>
<dbReference type="InterPro" id="IPR024973">
    <property type="entry name" value="ESPR"/>
</dbReference>
<dbReference type="Pfam" id="PF18676">
    <property type="entry name" value="MBG_2"/>
    <property type="match status" value="3"/>
</dbReference>
<dbReference type="SUPFAM" id="SSF49313">
    <property type="entry name" value="Cadherin-like"/>
    <property type="match status" value="1"/>
</dbReference>
<protein>
    <submittedName>
        <fullName evidence="6">Filamentous hemagglutinin family protein</fullName>
    </submittedName>
</protein>
<proteinExistence type="predicted"/>
<dbReference type="Pfam" id="PF18888">
    <property type="entry name" value="DUF5650"/>
    <property type="match status" value="15"/>
</dbReference>
<accession>A0ABX2G1F5</accession>
<comment type="caution">
    <text evidence="6">The sequence shown here is derived from an EMBL/GenBank/DDBJ whole genome shotgun (WGS) entry which is preliminary data.</text>
</comment>
<dbReference type="InterPro" id="IPR043710">
    <property type="entry name" value="DUF5650"/>
</dbReference>
<dbReference type="RefSeq" id="WP_173804233.1">
    <property type="nucleotide sequence ID" value="NZ_JABSNM010000003.1"/>
</dbReference>
<dbReference type="NCBIfam" id="TIGR01901">
    <property type="entry name" value="adhes_NPXG"/>
    <property type="match status" value="1"/>
</dbReference>
<keyword evidence="3" id="KW-0732">Signal</keyword>
<dbReference type="InterPro" id="IPR015919">
    <property type="entry name" value="Cadherin-like_sf"/>
</dbReference>
<dbReference type="SUPFAM" id="SSF51126">
    <property type="entry name" value="Pectin lyase-like"/>
    <property type="match status" value="1"/>
</dbReference>
<feature type="region of interest" description="Disordered" evidence="4">
    <location>
        <begin position="4010"/>
        <end position="4029"/>
    </location>
</feature>
<keyword evidence="7" id="KW-1185">Reference proteome</keyword>
<name>A0ABX2G1F5_9BURK</name>
<dbReference type="InterPro" id="IPR013519">
    <property type="entry name" value="Int_alpha_beta-p"/>
</dbReference>
<feature type="domain" description="Filamentous haemagglutinin FhaB/tRNA nuclease CdiA-like TPS" evidence="5">
    <location>
        <begin position="65"/>
        <end position="177"/>
    </location>
</feature>
<dbReference type="Pfam" id="PF13018">
    <property type="entry name" value="ESPR"/>
    <property type="match status" value="1"/>
</dbReference>
<evidence type="ECO:0000259" key="5">
    <source>
        <dbReference type="SMART" id="SM00912"/>
    </source>
</evidence>
<evidence type="ECO:0000256" key="3">
    <source>
        <dbReference type="ARBA" id="ARBA00022729"/>
    </source>
</evidence>
<dbReference type="PROSITE" id="PS51470">
    <property type="entry name" value="FG_GAP"/>
    <property type="match status" value="1"/>
</dbReference>
<dbReference type="InterPro" id="IPR011050">
    <property type="entry name" value="Pectin_lyase_fold/virulence"/>
</dbReference>
<reference evidence="6 7" key="1">
    <citation type="submission" date="2020-05" db="EMBL/GenBank/DDBJ databases">
        <title>Genomic Encyclopedia of Type Strains, Phase IV (KMG-V): Genome sequencing to study the core and pangenomes of soil and plant-associated prokaryotes.</title>
        <authorList>
            <person name="Whitman W."/>
        </authorList>
    </citation>
    <scope>NUCLEOTIDE SEQUENCE [LARGE SCALE GENOMIC DNA]</scope>
    <source>
        <strain evidence="6 7">C29</strain>
    </source>
</reference>
<sequence>MKNRGPGAINRVYRLVWNEATGTHVAVAEHCSGRGKGRSGMARLLLAATLTGAAALPAQAAPPAAGALPQGGVTVQGQAQWTQSGSRLQVDQGSSRAAIDWQRFDIGSQAEVRFNQPSSSAVMLNRVTGADPSQIFGRLSANGQVLMVNPNGIVFGKGSQVDVGGLVASTLNLSDADFMAGRLRFTRGAGSAGVINEGELRAADGGYVALLAPEVRNQGLVRARLGTVALAGGDAVTLDLQGDRLLGVRVDPATLRTLVENGQAIEAEGGQVILAAGAARQLQQQAVAGAGGASELVERDGVVRLVVNTGRIGAAGGQVTVQGGQVDLGGSIAARDGGTVRIEAAYVGQSGSIDVSSSQAAGGTVQVGADTVVQTAGAQVLAEGATAGGTVRIAGPTGGAAGSILYSSATLSARGTGEGARGGAIDLTAASVQLRAATVDASGTAQGGRVRAGGGFHGADADLGNAGALGVNASTVLRADATGAAGQGGEVVAWSDGRTVFAGSISARGGSRSGAGGTAEVSGHEALVFQGSADLSSRSGEAGRLLLDPRNILVDNAGTALASLEMSDPTPDAGNGFGSTVSVLSNGNVVVTAPQAATGALAQTGAAYLFSSSSGALLSNLRGTSAGDKVGSGGIRLLGSGHYLVLSPDYGTVAGRTVTGFEVTDSTGNRSAPAPSGIYALQSGASASAGAITWQSRTGSGSALVSATNSLVGSTANTDSMVPHGYSGQTVTNQAAVTVTANDRLGAADTLDGNLTSVLRPGTRITELADGNLAIAVPTWYNGRGAVAWMNASTGVLADGSGGGAISAGTALVGTTPNRTLAPVSTSASDATKKVYVLGQRMPYNPDYYGVDQDRFDASAPVSLTDNGVNRRSTPPGAAGDMIGLWVTALPGGAYVVNSPLWSNGAATYAGAVTWGGSGGAVGAVGTGNSLVGSSAYDFVGSGGVSKVGSGGANYLVGSQYWSGNGNAAAGRFLDNNPDGAVTWVDGSNGHAFGAASSGAAVGAANSLIGSAGDTLGSLSSSLNTYVTTANDYNSTSYVSTWTYASRLQAGSNGLKLLTNGNYLVVDTAWNSGRGAVSFGTGAAGLAGVVASGNSLVGSSAQDKVGASVVELSGGNYVVASPDWDNGAAVNAGAVTWGSGSSGRTGSVGSGNSLVGSGAYDQVGSGGVLPVGSLGSDGLRASYIVLSPQWGNRGGASASTVAYGAVTWVRGSDGQITGAAGTGAAVSATNSLVGDHAGDYVGSVHYADSRSGSWSGDGYYLQPTAWDAVLTSAVEVLSNGDYVVRSPGWDSGKGAATLGSGSTGVAGTIGAANSLVGAVSDVIATTTSSASRAGSSWTDTTSSLTTTGDHVGLLGGALAGGAYLVVSPFWGSGKGAVTWLGSGNTAGTVSSANSLVGSTADSFGNASHTTLTAVGDRLGTLASSQWTTPVVSTATIGGQTATTTTSRPVGPYASASAYEVRNNAQVLLGRNYGVTAPRSLNLQDDGYGGLYTDFQLNVTPIYQALSGGNLLVASPNWNNGAATQAGAVTWINGSTGLLADGSRGGTLSASNSLVGSHTADYIGLRLPVDGVTELGNGNFVLANPQWHSERGAVTWGSGTAGVTGTISDANSLVGTTPSSDMTVSTTYTQIAGMTTASDYVYRHIAGKGWNSDWPDRATSKDGDRVGFGGVTALADGNAVVASPFWGSTGAWTMADAPPSKGAATWIDGGTGRLIDGASGGAVSAANSLVGRVAGDAVTYSAYVDDSSGAHSFYGGAGITALAGGRYVVSSPWWSDGAATGAGAVTFGAAGGVAGEVSIANSLVGSTSGDHVGMADSMLDPVTWVSTVRPGVVTVTSGGQTNYVVRSWRWTNADDRASGGAQAGAITWVDGTTGRAYGESSSGAAVGLGNSLVGSVAGDQVGAQYVALQDPWGSATTPTGDLLFYSNLAYCGEAGYGAVTLLSGAQGAAGRIGWRNSLLGLAPTSGGQDTSTLGVNSMSSDLRALVLPGAVTSAERVGGRPLVWAAPNANSGSNSTRLYAMTLVDESASGGRIVDPVHAAGASNWSGSLLASSTAGYVAAGGSGTSGLLGFSANASTDIVITPATLTGLLDAGTDVTLQASNDITVARAIRTSAGGQGGDLTLEAGRSIRIDADITTDNGNLTLIANQSVVAGVVDTACSSCTSEIVQRAGTVLDAGTGQVSVTLAKSTDKTANAAGDVLLASVDGQSVSLINAGLSASGAGRGLRFQSGAVIGSGTTQSLRLEAGGESASGGGIVLAGDTQLVGASGATLQAAAADATGQARFGATGGDFAMTAAEMGAIVSQSSGFSDLRFGRADQSGATVLAALDFSQAAMKRGGATLDADLMLQGGSGGLSAGGAIVSGAATDRHLALKADGGTLALGAVMVTAGTGHLVLDTGTGGAVTQGAGGTLAVGRLLLQGSGSATLTGSGNAIGTLAGQIGTASVKNAASTLTVGTVGATSGLAFVSGGTLQAAGAGSDVVLDQPVATTSGLLVIAAGRNVVNNNATDTGLQPGSGRYLVYSSSPSGTTEGMSTYAKHYNQSYVAGSTPAYAGSGNWFLYSVAPTLTASVGAGSTITYGDPGAAPGVNLTGFIDGDTQASATSGSLASTTSSYTASGAGFIPVGTYTVTLTGQGTLASSLGYQISVTSGSSSFTVNPKAVAVSGLSAASKVYDGSTSAVVSGSGALTGGGASSGDGKVMSGDAVAFGGTAAGAFADRHVGTGKSVTLSGVSLSGADAANYTVSAGSVTADITPKSLSVSGTTAANKVYDGTTAATLSGGTLVGVVGSDAVTLTQAGSFADRNAGSGKTVTASDSLGGLDAGNYTLVQPSGLSADITRKAITISGTVAAGKTYDGTSAATVSGGSLGGLIGGDTVNITGSFADRNAGSGKTVTLALDGADAGNYDISGSGQTQTSADITPKSLSVSGTTAANKVYDGTTAATLSGGTLVGVVGSDAVTLTQAGSFADRNAGSGKAVTASDSLGGVDAGNYTLVQPTGLVADITPKSLSVSGTTAANKVYDGTTAATLSGGTLVGVVGSDAVTLTQAGSFADRNAGGGKAVTASDSLGGLDAGNYTLVQPTGLAADITPKSLSVSGTTAANKVYDGTTTATLSGGTLVGVVGSDAVTLTQAGSFADRNAGSGKAVTASDSLGGLDAGNYTLVQPSGLSADITRKAITISGTVAAGKTYDGTSAATVSGGSLGGLIGGDTVNITGSFADRNAGSGKTVTLALDGADAGNYDISGSGQTQTSADITPKSLSVSGTTAANKVYDGTTAATLSGGTLVGVVGSDVVTLTQAGSFADRNAGSGKAVTASDSLGGVDAGNYTLVQPTGLVADITPKAVTLGGASAADRVYDGTTAAAVSGGSLVGRVGSDAVNVIGSFVDRNAGSGKTVTLALDGADAGNYVLSGIGQTQTSASITPKSLSVSGTVVANKVYDGTTTATLSGGALVGVVGSDAVTLTQAGSFADRNAGSGKAVTASDSLGGLDAGNYTLVQPSGLSADITRKAITISGTVAAGKTYDGTSAATVSGGSLGGLIGGDTVNITGSFADRNAGSGKTVTLALDGADAGNYDISGSGQTQTSADIAPRPVTLGGTVAVGKTYDGTSAATLGGGSIGGLVDGDSVVIAGQFADRHAGSGKTVTLSLAGTDARNYVVSGAGQTQVTADIAPRPVTLQGAISTGKTYDGTTAITVSGGALVGVVEGDAVTLSRSGHLADRNAGTGKAVISTSTLGGADAGDYALVQPTGLVADVAPRELAIVAADQRKVYGDPDVAPGFSVGGAGLAQGDAAAAVLSGSLGTARGAEATAGTHAITLGTLTVDANYRITAFVPATLTVDKAALTVSMNPVSKVYGAEDPVLTWSVEAGQLRHADGASVVRMQATTAAGAQATAGTHVVSGQASADNYEIRVIDGTLTVTRAPLTVTADDQARTAGEPGAALTWRVDSRQLRHADTAGVVSGVVLDAPQGAGVPPGSYPIRIASASAANYELTLVDGTLTVKPSPAVKAENLQGQVGSGVAAPRTPPVSPAGTGAGAGVPGSLTVVGGGLSSGAAPATSTAAGAGSGAGDAAAAAAANRSASTSLSVLRPAFQFGAADLGSGVACDALFNKPEGASVTYSAVQADGSPLPSWVAFDSRSGVLRSAAPAGERVDGLDIRVTAKTQDGQSATSLVQLRMPQ</sequence>
<comment type="subcellular location">
    <subcellularLocation>
        <location evidence="1">Secreted</location>
    </subcellularLocation>
</comment>
<evidence type="ECO:0000313" key="6">
    <source>
        <dbReference type="EMBL" id="NRT55254.1"/>
    </source>
</evidence>
<dbReference type="PANTHER" id="PTHR12338:SF8">
    <property type="entry name" value="HEME_HEMOPEXIN-BINDING PROTEIN"/>
    <property type="match status" value="1"/>
</dbReference>
<dbReference type="Gene3D" id="2.160.20.10">
    <property type="entry name" value="Single-stranded right-handed beta-helix, Pectin lyase-like"/>
    <property type="match status" value="2"/>
</dbReference>
<dbReference type="Pfam" id="PF18657">
    <property type="entry name" value="YDG"/>
    <property type="match status" value="13"/>
</dbReference>
<dbReference type="InterPro" id="IPR041286">
    <property type="entry name" value="MBG_2"/>
</dbReference>
<evidence type="ECO:0000256" key="1">
    <source>
        <dbReference type="ARBA" id="ARBA00004613"/>
    </source>
</evidence>
<dbReference type="InterPro" id="IPR012334">
    <property type="entry name" value="Pectin_lyas_fold"/>
</dbReference>
<dbReference type="Pfam" id="PF05860">
    <property type="entry name" value="TPS"/>
    <property type="match status" value="1"/>
</dbReference>
<dbReference type="InterPro" id="IPR041248">
    <property type="entry name" value="YDG"/>
</dbReference>